<dbReference type="Gene3D" id="3.10.129.10">
    <property type="entry name" value="Hotdog Thioesterase"/>
    <property type="match status" value="1"/>
</dbReference>
<name>A0A9D1H9S1_9FLAO</name>
<reference evidence="4" key="2">
    <citation type="journal article" date="2021" name="PeerJ">
        <title>Extensive microbial diversity within the chicken gut microbiome revealed by metagenomics and culture.</title>
        <authorList>
            <person name="Gilroy R."/>
            <person name="Ravi A."/>
            <person name="Getino M."/>
            <person name="Pursley I."/>
            <person name="Horton D.L."/>
            <person name="Alikhan N.F."/>
            <person name="Baker D."/>
            <person name="Gharbi K."/>
            <person name="Hall N."/>
            <person name="Watson M."/>
            <person name="Adriaenssens E.M."/>
            <person name="Foster-Nyarko E."/>
            <person name="Jarju S."/>
            <person name="Secka A."/>
            <person name="Antonio M."/>
            <person name="Oren A."/>
            <person name="Chaudhuri R.R."/>
            <person name="La Ragione R."/>
            <person name="Hildebrand F."/>
            <person name="Pallen M.J."/>
        </authorList>
    </citation>
    <scope>NUCLEOTIDE SEQUENCE</scope>
    <source>
        <strain evidence="4">1383</strain>
    </source>
</reference>
<sequence>MKKPSVFTQKHTVQPQETAAAIGSGSLEVFSTPSLGALMENTAIQAIKGELSEGETTVGAEIFIEHLRASKVGETLTATAEMKAHEGSSIFIQIEVKNERNDLIGRAKHTRVVVDPERFMHRLD</sequence>
<protein>
    <submittedName>
        <fullName evidence="4">Dihydrolipoamide acyltransferase</fullName>
    </submittedName>
</protein>
<accession>A0A9D1H9S1</accession>
<feature type="active site" evidence="1">
    <location>
        <position position="32"/>
    </location>
</feature>
<dbReference type="SUPFAM" id="SSF54637">
    <property type="entry name" value="Thioesterase/thiol ester dehydrase-isomerase"/>
    <property type="match status" value="1"/>
</dbReference>
<feature type="active site" evidence="1">
    <location>
        <position position="66"/>
    </location>
</feature>
<evidence type="ECO:0000256" key="2">
    <source>
        <dbReference type="PIRSR" id="PIRSR014972-2"/>
    </source>
</evidence>
<dbReference type="PANTHER" id="PTHR36934">
    <property type="entry name" value="BLR0278 PROTEIN"/>
    <property type="match status" value="1"/>
</dbReference>
<dbReference type="Proteomes" id="UP000824161">
    <property type="component" value="Unassembled WGS sequence"/>
</dbReference>
<feature type="binding site" evidence="2">
    <location>
        <position position="59"/>
    </location>
    <ligand>
        <name>substrate</name>
    </ligand>
</feature>
<gene>
    <name evidence="4" type="ORF">IAC44_04500</name>
</gene>
<evidence type="ECO:0000313" key="4">
    <source>
        <dbReference type="EMBL" id="HIT98081.1"/>
    </source>
</evidence>
<keyword evidence="4" id="KW-0012">Acyltransferase</keyword>
<dbReference type="InterPro" id="IPR025540">
    <property type="entry name" value="FlK"/>
</dbReference>
<evidence type="ECO:0000259" key="3">
    <source>
        <dbReference type="Pfam" id="PF22636"/>
    </source>
</evidence>
<dbReference type="PIRSF" id="PIRSF014972">
    <property type="entry name" value="FlK"/>
    <property type="match status" value="1"/>
</dbReference>
<dbReference type="PANTHER" id="PTHR36934:SF1">
    <property type="entry name" value="THIOESTERASE DOMAIN-CONTAINING PROTEIN"/>
    <property type="match status" value="1"/>
</dbReference>
<dbReference type="EMBL" id="DVLY01000105">
    <property type="protein sequence ID" value="HIT98081.1"/>
    <property type="molecule type" value="Genomic_DNA"/>
</dbReference>
<evidence type="ECO:0000313" key="5">
    <source>
        <dbReference type="Proteomes" id="UP000824161"/>
    </source>
</evidence>
<dbReference type="Pfam" id="PF22636">
    <property type="entry name" value="FlK"/>
    <property type="match status" value="1"/>
</dbReference>
<comment type="caution">
    <text evidence="4">The sequence shown here is derived from an EMBL/GenBank/DDBJ whole genome shotgun (WGS) entry which is preliminary data.</text>
</comment>
<feature type="domain" description="Fluoroacetyl-CoA-specific thioesterase-like" evidence="3">
    <location>
        <begin position="13"/>
        <end position="116"/>
    </location>
</feature>
<keyword evidence="4" id="KW-0808">Transferase</keyword>
<dbReference type="InterPro" id="IPR029069">
    <property type="entry name" value="HotDog_dom_sf"/>
</dbReference>
<feature type="binding site" evidence="2">
    <location>
        <position position="59"/>
    </location>
    <ligand>
        <name>CoA</name>
        <dbReference type="ChEBI" id="CHEBI:57287"/>
    </ligand>
</feature>
<feature type="active site" evidence="1">
    <location>
        <position position="40"/>
    </location>
</feature>
<evidence type="ECO:0000256" key="1">
    <source>
        <dbReference type="PIRSR" id="PIRSR014972-1"/>
    </source>
</evidence>
<dbReference type="GO" id="GO:0016746">
    <property type="term" value="F:acyltransferase activity"/>
    <property type="evidence" value="ECO:0007669"/>
    <property type="project" value="UniProtKB-KW"/>
</dbReference>
<dbReference type="AlphaFoldDB" id="A0A9D1H9S1"/>
<dbReference type="InterPro" id="IPR054485">
    <property type="entry name" value="FlK-like_dom"/>
</dbReference>
<feature type="binding site" evidence="2">
    <location>
        <position position="111"/>
    </location>
    <ligand>
        <name>substrate</name>
    </ligand>
</feature>
<proteinExistence type="predicted"/>
<organism evidence="4 5">
    <name type="scientific">Candidatus Merdimorpha stercoravium</name>
    <dbReference type="NCBI Taxonomy" id="2840863"/>
    <lineage>
        <taxon>Bacteria</taxon>
        <taxon>Pseudomonadati</taxon>
        <taxon>Bacteroidota</taxon>
        <taxon>Flavobacteriia</taxon>
        <taxon>Flavobacteriales</taxon>
        <taxon>Candidatus Merdimorpha</taxon>
    </lineage>
</organism>
<reference evidence="4" key="1">
    <citation type="submission" date="2020-10" db="EMBL/GenBank/DDBJ databases">
        <authorList>
            <person name="Gilroy R."/>
        </authorList>
    </citation>
    <scope>NUCLEOTIDE SEQUENCE</scope>
    <source>
        <strain evidence="4">1383</strain>
    </source>
</reference>